<dbReference type="PIRSF" id="PIRSF000729">
    <property type="entry name" value="GK"/>
    <property type="match status" value="1"/>
</dbReference>
<evidence type="ECO:0000313" key="10">
    <source>
        <dbReference type="Proteomes" id="UP000674318"/>
    </source>
</evidence>
<keyword evidence="7" id="KW-0067">ATP-binding</keyword>
<dbReference type="EMBL" id="JAFJZO010000026">
    <property type="protein sequence ID" value="KAG5502052.1"/>
    <property type="molecule type" value="Genomic_DNA"/>
</dbReference>
<dbReference type="GO" id="GO:0008652">
    <property type="term" value="P:amino acid biosynthetic process"/>
    <property type="evidence" value="ECO:0007669"/>
    <property type="project" value="UniProtKB-KW"/>
</dbReference>
<proteinExistence type="inferred from homology"/>
<keyword evidence="1" id="KW-0963">Cytoplasm</keyword>
<dbReference type="PROSITE" id="PS00902">
    <property type="entry name" value="GLUTAMATE_5_KINASE"/>
    <property type="match status" value="1"/>
</dbReference>
<dbReference type="PANTHER" id="PTHR43654:SF3">
    <property type="entry name" value="GLUTAMATE 5-KINASE"/>
    <property type="match status" value="1"/>
</dbReference>
<accession>A0A836IBG8</accession>
<keyword evidence="4" id="KW-0808">Transferase</keyword>
<dbReference type="HAMAP" id="MF_00456">
    <property type="entry name" value="ProB"/>
    <property type="match status" value="1"/>
</dbReference>
<dbReference type="GO" id="GO:0005524">
    <property type="term" value="F:ATP binding"/>
    <property type="evidence" value="ECO:0007669"/>
    <property type="project" value="UniProtKB-KW"/>
</dbReference>
<comment type="caution">
    <text evidence="9">The sequence shown here is derived from an EMBL/GenBank/DDBJ whole genome shotgun (WGS) entry which is preliminary data.</text>
</comment>
<dbReference type="Proteomes" id="UP000674318">
    <property type="component" value="Unassembled WGS sequence"/>
</dbReference>
<dbReference type="NCBIfam" id="TIGR01027">
    <property type="entry name" value="proB"/>
    <property type="match status" value="1"/>
</dbReference>
<evidence type="ECO:0000256" key="5">
    <source>
        <dbReference type="ARBA" id="ARBA00022741"/>
    </source>
</evidence>
<name>A0A836IBG8_9TRYP</name>
<dbReference type="KEGG" id="phet:94290392"/>
<sequence>MTDILKSVRRIVVKVGSSILVENEEIASHRVTELCKFLADLRTRYEVILVTSGAVACGHTTKVMDKSSPANKQALAAVGQPMLMHMYSTEFQKHNILCAEMMLSSYDLDSGKRTDSARRAIDALLKHSVLPIINENAATAVPEFDFGDNDRLSAAVAHNFNAGLLVILSDIDGYYTAHPHICKDAKVRRVVHKIDPADLVAEATPNNRFATGGIVTKLQAAQYLLEMGEKMYLSSGFQLEKIRPFLLGGRHEIGTLFLPSGMNYP</sequence>
<feature type="domain" description="Aspartate/glutamate/uridylate kinase" evidence="8">
    <location>
        <begin position="10"/>
        <end position="232"/>
    </location>
</feature>
<organism evidence="9 10">
    <name type="scientific">Porcisia hertigi</name>
    <dbReference type="NCBI Taxonomy" id="2761500"/>
    <lineage>
        <taxon>Eukaryota</taxon>
        <taxon>Discoba</taxon>
        <taxon>Euglenozoa</taxon>
        <taxon>Kinetoplastea</taxon>
        <taxon>Metakinetoplastina</taxon>
        <taxon>Trypanosomatida</taxon>
        <taxon>Trypanosomatidae</taxon>
        <taxon>Leishmaniinae</taxon>
        <taxon>Porcisia</taxon>
    </lineage>
</organism>
<evidence type="ECO:0000256" key="1">
    <source>
        <dbReference type="ARBA" id="ARBA00022490"/>
    </source>
</evidence>
<keyword evidence="3" id="KW-0641">Proline biosynthesis</keyword>
<dbReference type="PANTHER" id="PTHR43654">
    <property type="entry name" value="GLUTAMATE 5-KINASE"/>
    <property type="match status" value="1"/>
</dbReference>
<dbReference type="Gene3D" id="3.40.1160.10">
    <property type="entry name" value="Acetylglutamate kinase-like"/>
    <property type="match status" value="1"/>
</dbReference>
<dbReference type="GO" id="GO:0005829">
    <property type="term" value="C:cytosol"/>
    <property type="evidence" value="ECO:0007669"/>
    <property type="project" value="TreeGrafter"/>
</dbReference>
<evidence type="ECO:0000256" key="2">
    <source>
        <dbReference type="ARBA" id="ARBA00022605"/>
    </source>
</evidence>
<evidence type="ECO:0000256" key="6">
    <source>
        <dbReference type="ARBA" id="ARBA00022777"/>
    </source>
</evidence>
<dbReference type="RefSeq" id="XP_067756499.1">
    <property type="nucleotide sequence ID" value="XM_067900315.1"/>
</dbReference>
<gene>
    <name evidence="9" type="ORF">JKF63_04329</name>
</gene>
<reference evidence="9 10" key="1">
    <citation type="submission" date="2021-02" db="EMBL/GenBank/DDBJ databases">
        <title>Porcisia hertigi Genome sequencing and assembly.</title>
        <authorList>
            <person name="Almutairi H."/>
            <person name="Gatherer D."/>
        </authorList>
    </citation>
    <scope>NUCLEOTIDE SEQUENCE [LARGE SCALE GENOMIC DNA]</scope>
    <source>
        <strain evidence="9 10">C119</strain>
    </source>
</reference>
<dbReference type="Pfam" id="PF00696">
    <property type="entry name" value="AA_kinase"/>
    <property type="match status" value="1"/>
</dbReference>
<dbReference type="OrthoDB" id="409889at2759"/>
<dbReference type="InterPro" id="IPR041739">
    <property type="entry name" value="G5K_ProB"/>
</dbReference>
<dbReference type="InterPro" id="IPR011529">
    <property type="entry name" value="Glu_5kinase"/>
</dbReference>
<keyword evidence="10" id="KW-1185">Reference proteome</keyword>
<dbReference type="AlphaFoldDB" id="A0A836IBG8"/>
<dbReference type="InterPro" id="IPR005715">
    <property type="entry name" value="Glu_5kinase/COase_Synthase"/>
</dbReference>
<dbReference type="InterPro" id="IPR019797">
    <property type="entry name" value="Glutamate_5-kinase_CS"/>
</dbReference>
<evidence type="ECO:0000313" key="9">
    <source>
        <dbReference type="EMBL" id="KAG5502052.1"/>
    </source>
</evidence>
<dbReference type="InterPro" id="IPR036393">
    <property type="entry name" value="AceGlu_kinase-like_sf"/>
</dbReference>
<keyword evidence="2" id="KW-0028">Amino-acid biosynthesis</keyword>
<evidence type="ECO:0000256" key="3">
    <source>
        <dbReference type="ARBA" id="ARBA00022650"/>
    </source>
</evidence>
<dbReference type="InterPro" id="IPR001048">
    <property type="entry name" value="Asp/Glu/Uridylate_kinase"/>
</dbReference>
<dbReference type="GO" id="GO:0004349">
    <property type="term" value="F:glutamate 5-kinase activity"/>
    <property type="evidence" value="ECO:0007669"/>
    <property type="project" value="InterPro"/>
</dbReference>
<keyword evidence="5" id="KW-0547">Nucleotide-binding</keyword>
<protein>
    <recommendedName>
        <fullName evidence="8">Aspartate/glutamate/uridylate kinase domain-containing protein</fullName>
    </recommendedName>
</protein>
<evidence type="ECO:0000256" key="7">
    <source>
        <dbReference type="ARBA" id="ARBA00022840"/>
    </source>
</evidence>
<evidence type="ECO:0000256" key="4">
    <source>
        <dbReference type="ARBA" id="ARBA00022679"/>
    </source>
</evidence>
<keyword evidence="6" id="KW-0418">Kinase</keyword>
<dbReference type="CDD" id="cd04242">
    <property type="entry name" value="AAK_G5K_ProB"/>
    <property type="match status" value="1"/>
</dbReference>
<dbReference type="GeneID" id="94290392"/>
<dbReference type="SUPFAM" id="SSF53633">
    <property type="entry name" value="Carbamate kinase-like"/>
    <property type="match status" value="1"/>
</dbReference>
<evidence type="ECO:0000259" key="8">
    <source>
        <dbReference type="Pfam" id="PF00696"/>
    </source>
</evidence>
<dbReference type="PRINTS" id="PR00474">
    <property type="entry name" value="GLU5KINASE"/>
</dbReference>
<dbReference type="InterPro" id="IPR001057">
    <property type="entry name" value="Glu/AcGlu_kinase"/>
</dbReference>
<dbReference type="FunFam" id="3.40.1160.10:FF:000006">
    <property type="entry name" value="Glutamate 5-kinase"/>
    <property type="match status" value="1"/>
</dbReference>